<reference evidence="1 3" key="1">
    <citation type="submission" date="2017-12" db="EMBL/GenBank/DDBJ databases">
        <title>Phylogenetic diversity of female urinary microbiome.</title>
        <authorList>
            <person name="Thomas-White K."/>
            <person name="Wolfe A.J."/>
        </authorList>
    </citation>
    <scope>NUCLEOTIDE SEQUENCE [LARGE SCALE GENOMIC DNA]</scope>
    <source>
        <strain evidence="1 3">UMB0085</strain>
    </source>
</reference>
<dbReference type="EMBL" id="PKIW01000020">
    <property type="protein sequence ID" value="PLT11347.1"/>
    <property type="molecule type" value="Genomic_DNA"/>
</dbReference>
<dbReference type="EMBL" id="SCLX01000007">
    <property type="protein sequence ID" value="RXF59509.1"/>
    <property type="molecule type" value="Genomic_DNA"/>
</dbReference>
<gene>
    <name evidence="1" type="ORF">CYJ79_05200</name>
    <name evidence="2" type="ORF">ERD32_02100</name>
</gene>
<sequence>MPSKIKTSKMREYDANDCTIMINDKLMYGFSENSMFTVTDKTDANTYKIDPQGSATKSHNNKTMAGFTLPLDETSPCNAYLLDLFNKDEFFTVDIIDSTSHISCHYASIDKIPDKQGGAQAGDRNWPITMLNKEETSNMTYSD</sequence>
<dbReference type="Proteomes" id="UP000289808">
    <property type="component" value="Unassembled WGS sequence"/>
</dbReference>
<dbReference type="Proteomes" id="UP000235119">
    <property type="component" value="Unassembled WGS sequence"/>
</dbReference>
<dbReference type="RefSeq" id="WP_005727703.1">
    <property type="nucleotide sequence ID" value="NZ_CP083392.1"/>
</dbReference>
<accession>A0A2N5KYN3</accession>
<reference evidence="2 4" key="2">
    <citation type="submission" date="2019-01" db="EMBL/GenBank/DDBJ databases">
        <title>The genome sequence of Lactobacillus crispatus L49.</title>
        <authorList>
            <person name="Zhong J."/>
            <person name="Zhang J."/>
        </authorList>
    </citation>
    <scope>NUCLEOTIDE SEQUENCE [LARGE SCALE GENOMIC DNA]</scope>
    <source>
        <strain evidence="2 4">L49</strain>
    </source>
</reference>
<evidence type="ECO:0000313" key="2">
    <source>
        <dbReference type="EMBL" id="RXF59509.1"/>
    </source>
</evidence>
<comment type="caution">
    <text evidence="1">The sequence shown here is derived from an EMBL/GenBank/DDBJ whole genome shotgun (WGS) entry which is preliminary data.</text>
</comment>
<name>A0A2N5KYN3_9LACO</name>
<protein>
    <submittedName>
        <fullName evidence="1">Uncharacterized protein</fullName>
    </submittedName>
</protein>
<dbReference type="AlphaFoldDB" id="A0A2N5KYN3"/>
<organism evidence="1 3">
    <name type="scientific">Lactobacillus crispatus</name>
    <dbReference type="NCBI Taxonomy" id="47770"/>
    <lineage>
        <taxon>Bacteria</taxon>
        <taxon>Bacillati</taxon>
        <taxon>Bacillota</taxon>
        <taxon>Bacilli</taxon>
        <taxon>Lactobacillales</taxon>
        <taxon>Lactobacillaceae</taxon>
        <taxon>Lactobacillus</taxon>
    </lineage>
</organism>
<evidence type="ECO:0000313" key="4">
    <source>
        <dbReference type="Proteomes" id="UP000289808"/>
    </source>
</evidence>
<proteinExistence type="predicted"/>
<evidence type="ECO:0000313" key="3">
    <source>
        <dbReference type="Proteomes" id="UP000235119"/>
    </source>
</evidence>
<evidence type="ECO:0000313" key="1">
    <source>
        <dbReference type="EMBL" id="PLT11347.1"/>
    </source>
</evidence>